<sequence length="238" mass="27150">MPQVAATTVLQLALLLSAIPAQYLISRWSGSTVAQRFHATTRLRGIWKEWRASIFNGTAWAEWMQEQTSKVRSLVGLGDEGAVPKETPVEILMFDNDQGFFGASKAVRAHHPPFVFLRVGEVVRERKGHMVGVVVGWDAELQAPPEWIDRMYSGPEDTKAEQTPHYKVLFSGPGASSVLVAYLPQTQLERITGVELEIPTLENYFTHFNGRQFVMRTWLRELYPEDEEPEHEDERWLK</sequence>
<keyword evidence="1" id="KW-0732">Signal</keyword>
<dbReference type="AlphaFoldDB" id="A0AA47M341"/>
<feature type="signal peptide" evidence="1">
    <location>
        <begin position="1"/>
        <end position="21"/>
    </location>
</feature>
<evidence type="ECO:0000313" key="4">
    <source>
        <dbReference type="Proteomes" id="UP001174136"/>
    </source>
</evidence>
<dbReference type="GO" id="GO:0003677">
    <property type="term" value="F:DNA binding"/>
    <property type="evidence" value="ECO:0007669"/>
    <property type="project" value="InterPro"/>
</dbReference>
<dbReference type="SMART" id="SM00992">
    <property type="entry name" value="YccV-like"/>
    <property type="match status" value="1"/>
</dbReference>
<dbReference type="Gene3D" id="2.30.30.390">
    <property type="entry name" value="Hemimethylated DNA-binding domain"/>
    <property type="match status" value="1"/>
</dbReference>
<gene>
    <name evidence="3" type="ORF">N1851_032376</name>
</gene>
<dbReference type="InterPro" id="IPR036623">
    <property type="entry name" value="Hemimethylated_DNA-bd_sf"/>
</dbReference>
<dbReference type="InterPro" id="IPR053189">
    <property type="entry name" value="Clp_protease_adapter_ClpF"/>
</dbReference>
<evidence type="ECO:0000259" key="2">
    <source>
        <dbReference type="SMART" id="SM00992"/>
    </source>
</evidence>
<dbReference type="Proteomes" id="UP001174136">
    <property type="component" value="Unassembled WGS sequence"/>
</dbReference>
<dbReference type="Pfam" id="PF08755">
    <property type="entry name" value="YccV-like"/>
    <property type="match status" value="1"/>
</dbReference>
<comment type="caution">
    <text evidence="3">The sequence shown here is derived from an EMBL/GenBank/DDBJ whole genome shotgun (WGS) entry which is preliminary data.</text>
</comment>
<dbReference type="PANTHER" id="PTHR48439">
    <property type="entry name" value="HEMIMETHYLATED DNA-BINDING DOMAIN-CONTAINING PROTEIN"/>
    <property type="match status" value="1"/>
</dbReference>
<feature type="chain" id="PRO_5041258974" description="Hemimethylated DNA-binding domain-containing protein" evidence="1">
    <location>
        <begin position="22"/>
        <end position="238"/>
    </location>
</feature>
<dbReference type="SUPFAM" id="SSF141255">
    <property type="entry name" value="YccV-like"/>
    <property type="match status" value="1"/>
</dbReference>
<keyword evidence="4" id="KW-1185">Reference proteome</keyword>
<dbReference type="InterPro" id="IPR011722">
    <property type="entry name" value="Hemimethylated_DNA-bd_dom"/>
</dbReference>
<protein>
    <recommendedName>
        <fullName evidence="2">Hemimethylated DNA-binding domain-containing protein</fullName>
    </recommendedName>
</protein>
<accession>A0AA47M341</accession>
<evidence type="ECO:0000313" key="3">
    <source>
        <dbReference type="EMBL" id="KAK0132734.1"/>
    </source>
</evidence>
<dbReference type="PANTHER" id="PTHR48439:SF1">
    <property type="entry name" value="HEMIMETHYLATED DNA-BINDING DOMAIN-CONTAINING PROTEIN"/>
    <property type="match status" value="1"/>
</dbReference>
<dbReference type="EMBL" id="JAOPHQ010006147">
    <property type="protein sequence ID" value="KAK0132734.1"/>
    <property type="molecule type" value="Genomic_DNA"/>
</dbReference>
<feature type="domain" description="Hemimethylated DNA-binding" evidence="2">
    <location>
        <begin position="114"/>
        <end position="216"/>
    </location>
</feature>
<dbReference type="NCBIfam" id="TIGR02097">
    <property type="entry name" value="yccV"/>
    <property type="match status" value="1"/>
</dbReference>
<reference evidence="3" key="1">
    <citation type="journal article" date="2023" name="Front. Mar. Sci.">
        <title>A new Merluccius polli reference genome to investigate the effects of global change in West African waters.</title>
        <authorList>
            <person name="Mateo J.L."/>
            <person name="Blanco-Fernandez C."/>
            <person name="Garcia-Vazquez E."/>
            <person name="Machado-Schiaffino G."/>
        </authorList>
    </citation>
    <scope>NUCLEOTIDE SEQUENCE</scope>
    <source>
        <strain evidence="3">C29</strain>
        <tissue evidence="3">Fin</tissue>
    </source>
</reference>
<evidence type="ECO:0000256" key="1">
    <source>
        <dbReference type="SAM" id="SignalP"/>
    </source>
</evidence>
<proteinExistence type="predicted"/>
<organism evidence="3 4">
    <name type="scientific">Merluccius polli</name>
    <name type="common">Benguela hake</name>
    <name type="synonym">Merluccius cadenati</name>
    <dbReference type="NCBI Taxonomy" id="89951"/>
    <lineage>
        <taxon>Eukaryota</taxon>
        <taxon>Metazoa</taxon>
        <taxon>Chordata</taxon>
        <taxon>Craniata</taxon>
        <taxon>Vertebrata</taxon>
        <taxon>Euteleostomi</taxon>
        <taxon>Actinopterygii</taxon>
        <taxon>Neopterygii</taxon>
        <taxon>Teleostei</taxon>
        <taxon>Neoteleostei</taxon>
        <taxon>Acanthomorphata</taxon>
        <taxon>Zeiogadaria</taxon>
        <taxon>Gadariae</taxon>
        <taxon>Gadiformes</taxon>
        <taxon>Gadoidei</taxon>
        <taxon>Merlucciidae</taxon>
        <taxon>Merluccius</taxon>
    </lineage>
</organism>
<name>A0AA47M341_MERPO</name>